<keyword evidence="2" id="KW-1185">Reference proteome</keyword>
<proteinExistence type="predicted"/>
<accession>A0ABR0F955</accession>
<sequence>MVCQPVKAYLSNRTVKASSVASGAKTDLGSAIRDHDRKTLFVDLSASWLLWITQEIKFSVLTTSSWLAAKVSSSSSFTGLPG</sequence>
<dbReference type="GeneID" id="87892344"/>
<organism evidence="1 2">
    <name type="scientific">Podospora bellae-mahoneyi</name>
    <dbReference type="NCBI Taxonomy" id="2093777"/>
    <lineage>
        <taxon>Eukaryota</taxon>
        <taxon>Fungi</taxon>
        <taxon>Dikarya</taxon>
        <taxon>Ascomycota</taxon>
        <taxon>Pezizomycotina</taxon>
        <taxon>Sordariomycetes</taxon>
        <taxon>Sordariomycetidae</taxon>
        <taxon>Sordariales</taxon>
        <taxon>Podosporaceae</taxon>
        <taxon>Podospora</taxon>
    </lineage>
</organism>
<evidence type="ECO:0000313" key="2">
    <source>
        <dbReference type="Proteomes" id="UP001322138"/>
    </source>
</evidence>
<comment type="caution">
    <text evidence="1">The sequence shown here is derived from an EMBL/GenBank/DDBJ whole genome shotgun (WGS) entry which is preliminary data.</text>
</comment>
<protein>
    <submittedName>
        <fullName evidence="1">Uncharacterized protein</fullName>
    </submittedName>
</protein>
<name>A0ABR0F955_9PEZI</name>
<dbReference type="EMBL" id="JAFFGZ010000008">
    <property type="protein sequence ID" value="KAK4640518.1"/>
    <property type="molecule type" value="Genomic_DNA"/>
</dbReference>
<reference evidence="1 2" key="1">
    <citation type="journal article" date="2023" name="bioRxiv">
        <title>High-quality genome assemblies of four members of thePodospora anserinaspecies complex.</title>
        <authorList>
            <person name="Ament-Velasquez S.L."/>
            <person name="Vogan A.A."/>
            <person name="Wallerman O."/>
            <person name="Hartmann F."/>
            <person name="Gautier V."/>
            <person name="Silar P."/>
            <person name="Giraud T."/>
            <person name="Johannesson H."/>
        </authorList>
    </citation>
    <scope>NUCLEOTIDE SEQUENCE [LARGE SCALE GENOMIC DNA]</scope>
    <source>
        <strain evidence="1 2">CBS 112042</strain>
    </source>
</reference>
<gene>
    <name evidence="1" type="ORF">QC761_0092810</name>
</gene>
<dbReference type="Proteomes" id="UP001322138">
    <property type="component" value="Unassembled WGS sequence"/>
</dbReference>
<dbReference type="RefSeq" id="XP_062729494.1">
    <property type="nucleotide sequence ID" value="XM_062872986.1"/>
</dbReference>
<evidence type="ECO:0000313" key="1">
    <source>
        <dbReference type="EMBL" id="KAK4640518.1"/>
    </source>
</evidence>